<dbReference type="RefSeq" id="WP_125439137.1">
    <property type="nucleotide sequence ID" value="NZ_RWIU01000005.1"/>
</dbReference>
<dbReference type="AlphaFoldDB" id="A0A3R9MJX7"/>
<dbReference type="EMBL" id="RWIU01000005">
    <property type="protein sequence ID" value="RSK42175.1"/>
    <property type="molecule type" value="Genomic_DNA"/>
</dbReference>
<feature type="transmembrane region" description="Helical" evidence="1">
    <location>
        <begin position="20"/>
        <end position="39"/>
    </location>
</feature>
<dbReference type="OrthoDB" id="880827at2"/>
<keyword evidence="1" id="KW-1133">Transmembrane helix</keyword>
<evidence type="ECO:0000256" key="1">
    <source>
        <dbReference type="SAM" id="Phobius"/>
    </source>
</evidence>
<sequence>MPAALYLPRRHRRHLLFPPGLLALAGLLWLGCVTMVRIVPPKKTVLEFAAWPPKVCSVDSDVPAFVAEAWRGSPACLPLTALEKFRPWYTSWFTGSVFSDYFALQNTRFVARDLEQNPDLDQGFRVHFAPQATYNNLVQVLDLFNQENVRKSWVDFYHLPVTMYSYTEKPLLEEQSYSSGDFRCLLCGDVMPYIPTTSEVIKRWLAEYRAAILSPVWRNTWLLLLLLSALSIRQLTRLRAAYRY</sequence>
<comment type="caution">
    <text evidence="2">The sequence shown here is derived from an EMBL/GenBank/DDBJ whole genome shotgun (WGS) entry which is preliminary data.</text>
</comment>
<evidence type="ECO:0000313" key="3">
    <source>
        <dbReference type="Proteomes" id="UP000270291"/>
    </source>
</evidence>
<name>A0A3R9MJX7_9BACT</name>
<dbReference type="Proteomes" id="UP000270291">
    <property type="component" value="Unassembled WGS sequence"/>
</dbReference>
<keyword evidence="3" id="KW-1185">Reference proteome</keyword>
<protein>
    <submittedName>
        <fullName evidence="2">Uncharacterized protein</fullName>
    </submittedName>
</protein>
<proteinExistence type="predicted"/>
<gene>
    <name evidence="2" type="ORF">EI293_14695</name>
</gene>
<reference evidence="2 3" key="1">
    <citation type="submission" date="2018-12" db="EMBL/GenBank/DDBJ databases">
        <authorList>
            <person name="Feng G."/>
            <person name="Zhu H."/>
        </authorList>
    </citation>
    <scope>NUCLEOTIDE SEQUENCE [LARGE SCALE GENOMIC DNA]</scope>
    <source>
        <strain evidence="2 3">LMG 26000</strain>
    </source>
</reference>
<keyword evidence="1" id="KW-0812">Transmembrane</keyword>
<accession>A0A3R9MJX7</accession>
<organism evidence="2 3">
    <name type="scientific">Hymenobacter perfusus</name>
    <dbReference type="NCBI Taxonomy" id="1236770"/>
    <lineage>
        <taxon>Bacteria</taxon>
        <taxon>Pseudomonadati</taxon>
        <taxon>Bacteroidota</taxon>
        <taxon>Cytophagia</taxon>
        <taxon>Cytophagales</taxon>
        <taxon>Hymenobacteraceae</taxon>
        <taxon>Hymenobacter</taxon>
    </lineage>
</organism>
<evidence type="ECO:0000313" key="2">
    <source>
        <dbReference type="EMBL" id="RSK42175.1"/>
    </source>
</evidence>
<keyword evidence="1" id="KW-0472">Membrane</keyword>